<evidence type="ECO:0000313" key="2">
    <source>
        <dbReference type="EMBL" id="VHO02356.1"/>
    </source>
</evidence>
<keyword evidence="1" id="KW-1133">Transmembrane helix</keyword>
<reference evidence="2" key="1">
    <citation type="submission" date="2019-04" db="EMBL/GenBank/DDBJ databases">
        <authorList>
            <person name="Brambilla D."/>
        </authorList>
    </citation>
    <scope>NUCLEOTIDE SEQUENCE</scope>
    <source>
        <strain evidence="2">BAL1</strain>
    </source>
</reference>
<dbReference type="PANTHER" id="PTHR35867:SF1">
    <property type="entry name" value="PROTEIN RSEC"/>
    <property type="match status" value="1"/>
</dbReference>
<dbReference type="PIRSF" id="PIRSF004923">
    <property type="entry name" value="RseC"/>
    <property type="match status" value="1"/>
</dbReference>
<dbReference type="InterPro" id="IPR026268">
    <property type="entry name" value="RseC"/>
</dbReference>
<organism evidence="2">
    <name type="scientific">Rheinheimera sp. BAL341</name>
    <dbReference type="NCBI Taxonomy" id="1708203"/>
    <lineage>
        <taxon>Bacteria</taxon>
        <taxon>Pseudomonadati</taxon>
        <taxon>Pseudomonadota</taxon>
        <taxon>Gammaproteobacteria</taxon>
        <taxon>Chromatiales</taxon>
        <taxon>Chromatiaceae</taxon>
        <taxon>Rheinheimera</taxon>
    </lineage>
</organism>
<name>A0A486XL02_9GAMM</name>
<feature type="transmembrane region" description="Helical" evidence="1">
    <location>
        <begin position="105"/>
        <end position="124"/>
    </location>
</feature>
<keyword evidence="1" id="KW-0812">Transmembrane</keyword>
<keyword evidence="1" id="KW-0472">Membrane</keyword>
<dbReference type="Pfam" id="PF04246">
    <property type="entry name" value="RseC_MucC"/>
    <property type="match status" value="1"/>
</dbReference>
<evidence type="ECO:0000256" key="1">
    <source>
        <dbReference type="SAM" id="Phobius"/>
    </source>
</evidence>
<feature type="transmembrane region" description="Helical" evidence="1">
    <location>
        <begin position="79"/>
        <end position="99"/>
    </location>
</feature>
<dbReference type="EMBL" id="CAAJGR010000070">
    <property type="protein sequence ID" value="VHO02356.1"/>
    <property type="molecule type" value="Genomic_DNA"/>
</dbReference>
<proteinExistence type="predicted"/>
<accession>A0A486XL02</accession>
<dbReference type="PANTHER" id="PTHR35867">
    <property type="entry name" value="PROTEIN RSEC"/>
    <property type="match status" value="1"/>
</dbReference>
<protein>
    <submittedName>
        <fullName evidence="2">Sigma factor RpoE regulatory protein RseC</fullName>
    </submittedName>
</protein>
<gene>
    <name evidence="2" type="ORF">BAL341_759</name>
</gene>
<sequence>MVEQIATVVRCDNTGIWLSTTPVASCNACQVSNDCGTGIVAKTLTPRTQQFFVRTDLQLLPGEQVKIGVLERNLLQAALMVYLMPLLLLILLTVIGNSLALSEGWLILLAALGAAAGFVLARFYDSIQSGQTQLRILQVLPSIAVATAADHVMSKSAADAVE</sequence>
<dbReference type="AlphaFoldDB" id="A0A486XL02"/>
<dbReference type="InterPro" id="IPR007359">
    <property type="entry name" value="SigmaE_reg_RseC_MucC"/>
</dbReference>